<organism evidence="1">
    <name type="scientific">Arion vulgaris</name>
    <dbReference type="NCBI Taxonomy" id="1028688"/>
    <lineage>
        <taxon>Eukaryota</taxon>
        <taxon>Metazoa</taxon>
        <taxon>Spiralia</taxon>
        <taxon>Lophotrochozoa</taxon>
        <taxon>Mollusca</taxon>
        <taxon>Gastropoda</taxon>
        <taxon>Heterobranchia</taxon>
        <taxon>Euthyneura</taxon>
        <taxon>Panpulmonata</taxon>
        <taxon>Eupulmonata</taxon>
        <taxon>Stylommatophora</taxon>
        <taxon>Helicina</taxon>
        <taxon>Arionoidea</taxon>
        <taxon>Arionidae</taxon>
        <taxon>Arion</taxon>
    </lineage>
</organism>
<accession>A0A0B7BGC5</accession>
<reference evidence="1" key="1">
    <citation type="submission" date="2014-12" db="EMBL/GenBank/DDBJ databases">
        <title>Insight into the proteome of Arion vulgaris.</title>
        <authorList>
            <person name="Aradska J."/>
            <person name="Bulat T."/>
            <person name="Smidak R."/>
            <person name="Sarate P."/>
            <person name="Gangsoo J."/>
            <person name="Sialana F."/>
            <person name="Bilban M."/>
            <person name="Lubec G."/>
        </authorList>
    </citation>
    <scope>NUCLEOTIDE SEQUENCE</scope>
    <source>
        <tissue evidence="1">Skin</tissue>
    </source>
</reference>
<name>A0A0B7BGC5_9EUPU</name>
<gene>
    <name evidence="1" type="primary">ORF186013</name>
</gene>
<dbReference type="EMBL" id="HACG01045138">
    <property type="protein sequence ID" value="CEK92003.1"/>
    <property type="molecule type" value="Transcribed_RNA"/>
</dbReference>
<evidence type="ECO:0000313" key="1">
    <source>
        <dbReference type="EMBL" id="CEK92003.1"/>
    </source>
</evidence>
<protein>
    <submittedName>
        <fullName evidence="1">Uncharacterized protein</fullName>
    </submittedName>
</protein>
<sequence>MANPVLKIDVIHKCADNPASYVQTNLPSSKLRQKITMLSSRFTHERNNFRV</sequence>
<proteinExistence type="predicted"/>
<dbReference type="AlphaFoldDB" id="A0A0B7BGC5"/>